<organism evidence="1 2">
    <name type="scientific">Artomyces pyxidatus</name>
    <dbReference type="NCBI Taxonomy" id="48021"/>
    <lineage>
        <taxon>Eukaryota</taxon>
        <taxon>Fungi</taxon>
        <taxon>Dikarya</taxon>
        <taxon>Basidiomycota</taxon>
        <taxon>Agaricomycotina</taxon>
        <taxon>Agaricomycetes</taxon>
        <taxon>Russulales</taxon>
        <taxon>Auriscalpiaceae</taxon>
        <taxon>Artomyces</taxon>
    </lineage>
</organism>
<reference evidence="1" key="2">
    <citation type="journal article" date="2022" name="New Phytol.">
        <title>Evolutionary transition to the ectomycorrhizal habit in the genomes of a hyperdiverse lineage of mushroom-forming fungi.</title>
        <authorList>
            <person name="Looney B."/>
            <person name="Miyauchi S."/>
            <person name="Morin E."/>
            <person name="Drula E."/>
            <person name="Courty P.E."/>
            <person name="Kohler A."/>
            <person name="Kuo A."/>
            <person name="LaButti K."/>
            <person name="Pangilinan J."/>
            <person name="Lipzen A."/>
            <person name="Riley R."/>
            <person name="Andreopoulos W."/>
            <person name="He G."/>
            <person name="Johnson J."/>
            <person name="Nolan M."/>
            <person name="Tritt A."/>
            <person name="Barry K.W."/>
            <person name="Grigoriev I.V."/>
            <person name="Nagy L.G."/>
            <person name="Hibbett D."/>
            <person name="Henrissat B."/>
            <person name="Matheny P.B."/>
            <person name="Labbe J."/>
            <person name="Martin F.M."/>
        </authorList>
    </citation>
    <scope>NUCLEOTIDE SEQUENCE</scope>
    <source>
        <strain evidence="1">HHB10654</strain>
    </source>
</reference>
<evidence type="ECO:0000313" key="1">
    <source>
        <dbReference type="EMBL" id="KAI0064856.1"/>
    </source>
</evidence>
<keyword evidence="2" id="KW-1185">Reference proteome</keyword>
<accession>A0ACB8T9L7</accession>
<dbReference type="EMBL" id="MU277197">
    <property type="protein sequence ID" value="KAI0064856.1"/>
    <property type="molecule type" value="Genomic_DNA"/>
</dbReference>
<comment type="caution">
    <text evidence="1">The sequence shown here is derived from an EMBL/GenBank/DDBJ whole genome shotgun (WGS) entry which is preliminary data.</text>
</comment>
<proteinExistence type="predicted"/>
<gene>
    <name evidence="1" type="ORF">BV25DRAFT_194078</name>
</gene>
<evidence type="ECO:0000313" key="2">
    <source>
        <dbReference type="Proteomes" id="UP000814140"/>
    </source>
</evidence>
<name>A0ACB8T9L7_9AGAM</name>
<dbReference type="Proteomes" id="UP000814140">
    <property type="component" value="Unassembled WGS sequence"/>
</dbReference>
<protein>
    <submittedName>
        <fullName evidence="1">Uncharacterized protein</fullName>
    </submittedName>
</protein>
<sequence length="284" mass="30221">MIIPNDPKHPESKELASVGPVQREEEPSAEDGVRPSTLGSSRAILTHPQLPPPYAPQAAAGSSAKIDTVAPPPDLVGVNYCFINQRNSTVRGTYLLDLALPPPPASALPAGAVLDTSEHLKLESHNGSVVADVWVAGSGAEGERARMHFGTQNGSCKVKLYTSPFAARPLLNVRVVSHNGSCTLFLPRSFRGQLTLYTVNGGVQLSPAVAPRAAALANVDNTRTYFLGERPRANKWATGDGAGEGELVDDANCWTKNGGVYVRYNDEPEASFTSMVSSFFKALR</sequence>
<reference evidence="1" key="1">
    <citation type="submission" date="2021-03" db="EMBL/GenBank/DDBJ databases">
        <authorList>
            <consortium name="DOE Joint Genome Institute"/>
            <person name="Ahrendt S."/>
            <person name="Looney B.P."/>
            <person name="Miyauchi S."/>
            <person name="Morin E."/>
            <person name="Drula E."/>
            <person name="Courty P.E."/>
            <person name="Chicoki N."/>
            <person name="Fauchery L."/>
            <person name="Kohler A."/>
            <person name="Kuo A."/>
            <person name="Labutti K."/>
            <person name="Pangilinan J."/>
            <person name="Lipzen A."/>
            <person name="Riley R."/>
            <person name="Andreopoulos W."/>
            <person name="He G."/>
            <person name="Johnson J."/>
            <person name="Barry K.W."/>
            <person name="Grigoriev I.V."/>
            <person name="Nagy L."/>
            <person name="Hibbett D."/>
            <person name="Henrissat B."/>
            <person name="Matheny P.B."/>
            <person name="Labbe J."/>
            <person name="Martin F."/>
        </authorList>
    </citation>
    <scope>NUCLEOTIDE SEQUENCE</scope>
    <source>
        <strain evidence="1">HHB10654</strain>
    </source>
</reference>